<dbReference type="EMBL" id="CP039690">
    <property type="protein sequence ID" value="QCI63220.1"/>
    <property type="molecule type" value="Genomic_DNA"/>
</dbReference>
<protein>
    <submittedName>
        <fullName evidence="4">Cytochrome P450</fullName>
    </submittedName>
</protein>
<dbReference type="PANTHER" id="PTHR46696">
    <property type="entry name" value="P450, PUTATIVE (EUROFUNG)-RELATED"/>
    <property type="match status" value="1"/>
</dbReference>
<dbReference type="InterPro" id="IPR036396">
    <property type="entry name" value="Cyt_P450_sf"/>
</dbReference>
<evidence type="ECO:0000313" key="4">
    <source>
        <dbReference type="EMBL" id="QCI63220.1"/>
    </source>
</evidence>
<dbReference type="PRINTS" id="PR00359">
    <property type="entry name" value="BP450"/>
</dbReference>
<dbReference type="GO" id="GO:0020037">
    <property type="term" value="F:heme binding"/>
    <property type="evidence" value="ECO:0007669"/>
    <property type="project" value="InterPro"/>
</dbReference>
<dbReference type="InterPro" id="IPR001128">
    <property type="entry name" value="Cyt_P450"/>
</dbReference>
<dbReference type="InterPro" id="IPR017972">
    <property type="entry name" value="Cyt_P450_CS"/>
</dbReference>
<dbReference type="GO" id="GO:0016705">
    <property type="term" value="F:oxidoreductase activity, acting on paired donors, with incorporation or reduction of molecular oxygen"/>
    <property type="evidence" value="ECO:0007669"/>
    <property type="project" value="InterPro"/>
</dbReference>
<keyword evidence="3" id="KW-0349">Heme</keyword>
<dbReference type="GO" id="GO:0005506">
    <property type="term" value="F:iron ion binding"/>
    <property type="evidence" value="ECO:0007669"/>
    <property type="project" value="InterPro"/>
</dbReference>
<comment type="similarity">
    <text evidence="2 3">Belongs to the cytochrome P450 family.</text>
</comment>
<reference evidence="4 5" key="1">
    <citation type="submission" date="2019-04" db="EMBL/GenBank/DDBJ databases">
        <title>Phreatobacter aquaticus sp. nov.</title>
        <authorList>
            <person name="Choi A."/>
        </authorList>
    </citation>
    <scope>NUCLEOTIDE SEQUENCE [LARGE SCALE GENOMIC DNA]</scope>
    <source>
        <strain evidence="4 5">KCTC 52518</strain>
    </source>
</reference>
<dbReference type="AlphaFoldDB" id="A0A4D7AZN3"/>
<proteinExistence type="inferred from homology"/>
<name>A0A4D7AZN3_9HYPH</name>
<comment type="cofactor">
    <cofactor evidence="1">
        <name>heme</name>
        <dbReference type="ChEBI" id="CHEBI:30413"/>
    </cofactor>
</comment>
<dbReference type="GO" id="GO:0004497">
    <property type="term" value="F:monooxygenase activity"/>
    <property type="evidence" value="ECO:0007669"/>
    <property type="project" value="UniProtKB-KW"/>
</dbReference>
<keyword evidence="5" id="KW-1185">Reference proteome</keyword>
<dbReference type="InterPro" id="IPR002397">
    <property type="entry name" value="Cyt_P450_B"/>
</dbReference>
<gene>
    <name evidence="4" type="ORF">E8M01_02595</name>
</gene>
<keyword evidence="3" id="KW-0560">Oxidoreductase</keyword>
<keyword evidence="3" id="KW-0503">Monooxygenase</keyword>
<accession>A0A4D7AZN3</accession>
<dbReference type="Gene3D" id="1.10.630.10">
    <property type="entry name" value="Cytochrome P450"/>
    <property type="match status" value="1"/>
</dbReference>
<evidence type="ECO:0000256" key="2">
    <source>
        <dbReference type="ARBA" id="ARBA00010617"/>
    </source>
</evidence>
<keyword evidence="3" id="KW-0479">Metal-binding</keyword>
<dbReference type="PROSITE" id="PS00086">
    <property type="entry name" value="CYTOCHROME_P450"/>
    <property type="match status" value="1"/>
</dbReference>
<dbReference type="SUPFAM" id="SSF48264">
    <property type="entry name" value="Cytochrome P450"/>
    <property type="match status" value="1"/>
</dbReference>
<evidence type="ECO:0000256" key="1">
    <source>
        <dbReference type="ARBA" id="ARBA00001971"/>
    </source>
</evidence>
<dbReference type="Pfam" id="PF00067">
    <property type="entry name" value="p450"/>
    <property type="match status" value="1"/>
</dbReference>
<evidence type="ECO:0000256" key="3">
    <source>
        <dbReference type="RuleBase" id="RU000461"/>
    </source>
</evidence>
<evidence type="ECO:0000313" key="5">
    <source>
        <dbReference type="Proteomes" id="UP000298781"/>
    </source>
</evidence>
<dbReference type="KEGG" id="pstg:E8M01_02595"/>
<keyword evidence="3" id="KW-0408">Iron</keyword>
<sequence>MDGRAQSALVGILRRDGSSIPPGFAALKAVRRKERLPVSTAPRVDIDMAAFWSDPYPALARLRREAPIAFVPQLGGTVFAKRDDIFVCEKQIDVFSSHQPEGLMNRLMGHNMMRKDGEAHMAERKAIFPTVSPKTVKNHWTAQFQAHANRILDELDPAGRIDFCRDFALPFSAECLKSMTGLTHMRFEDMDSWSQAMIDGIANYAGNPEVEARCRAATAGIDAAIDAMLPVLDKAPDQSLISVQLAAGLPMESVRANVKLAISGGQNEPRDAIAGTVWALLTHPDQLELARTGAVSWLQVFEEYARWISPIGMSPRRIAKPWTIGDIAFQRDDRIFFMFSSANRDEGYFDRAEQFDVRRDSSKSIAFGAGPHFCAGAWASRAMIAEVALPTVFARLKGLRIVGDEPVRIGGWAFRGLLNLPVTWDAG</sequence>
<dbReference type="Proteomes" id="UP000298781">
    <property type="component" value="Chromosome"/>
</dbReference>
<organism evidence="4 5">
    <name type="scientific">Phreatobacter stygius</name>
    <dbReference type="NCBI Taxonomy" id="1940610"/>
    <lineage>
        <taxon>Bacteria</taxon>
        <taxon>Pseudomonadati</taxon>
        <taxon>Pseudomonadota</taxon>
        <taxon>Alphaproteobacteria</taxon>
        <taxon>Hyphomicrobiales</taxon>
        <taxon>Phreatobacteraceae</taxon>
        <taxon>Phreatobacter</taxon>
    </lineage>
</organism>
<dbReference type="PANTHER" id="PTHR46696:SF1">
    <property type="entry name" value="CYTOCHROME P450 YJIB-RELATED"/>
    <property type="match status" value="1"/>
</dbReference>
<dbReference type="OrthoDB" id="9801155at2"/>